<organism evidence="1 2">
    <name type="scientific">Bacteroides stercorirosoris</name>
    <dbReference type="NCBI Taxonomy" id="871324"/>
    <lineage>
        <taxon>Bacteria</taxon>
        <taxon>Pseudomonadati</taxon>
        <taxon>Bacteroidota</taxon>
        <taxon>Bacteroidia</taxon>
        <taxon>Bacteroidales</taxon>
        <taxon>Bacteroidaceae</taxon>
        <taxon>Bacteroides</taxon>
    </lineage>
</organism>
<proteinExistence type="predicted"/>
<gene>
    <name evidence="1" type="ORF">SAMN05444350_11283</name>
</gene>
<dbReference type="AlphaFoldDB" id="A0A1M6FKQ0"/>
<evidence type="ECO:0000313" key="1">
    <source>
        <dbReference type="EMBL" id="SHI98212.1"/>
    </source>
</evidence>
<dbReference type="RefSeq" id="WP_139261855.1">
    <property type="nucleotide sequence ID" value="NZ_FQZN01000012.1"/>
</dbReference>
<dbReference type="EMBL" id="FQZN01000012">
    <property type="protein sequence ID" value="SHI98212.1"/>
    <property type="molecule type" value="Genomic_DNA"/>
</dbReference>
<protein>
    <submittedName>
        <fullName evidence="1">Uncharacterized protein</fullName>
    </submittedName>
</protein>
<dbReference type="eggNOG" id="ENOG50332K5">
    <property type="taxonomic scope" value="Bacteria"/>
</dbReference>
<reference evidence="2" key="1">
    <citation type="submission" date="2016-11" db="EMBL/GenBank/DDBJ databases">
        <authorList>
            <person name="Varghese N."/>
            <person name="Submissions S."/>
        </authorList>
    </citation>
    <scope>NUCLEOTIDE SEQUENCE [LARGE SCALE GENOMIC DNA]</scope>
    <source>
        <strain evidence="2">DSM 26884</strain>
    </source>
</reference>
<keyword evidence="2" id="KW-1185">Reference proteome</keyword>
<accession>A0A1M6FKQ0</accession>
<evidence type="ECO:0000313" key="2">
    <source>
        <dbReference type="Proteomes" id="UP000184192"/>
    </source>
</evidence>
<dbReference type="GeneID" id="92712302"/>
<dbReference type="Proteomes" id="UP000184192">
    <property type="component" value="Unassembled WGS sequence"/>
</dbReference>
<name>A0A1M6FKQ0_9BACE</name>
<sequence length="144" mass="16227">MRMKTVESKLKEIVGEQFPGMSYVFDDWKAIDRKLSKVSLPAIICVMPVSGVFTFSRGRVKDKPNCYVVFMDKVPKDADGDENEEVYSRMKDMAKKFVSEVNKSGYFEPVEGDVPYDVITEKMSDILSGIGVPLSLRESAYSCV</sequence>